<keyword evidence="1 3" id="KW-0378">Hydrolase</keyword>
<dbReference type="AlphaFoldDB" id="A0A1R3T3B8"/>
<name>A0A1R3T3B8_9BACT</name>
<proteinExistence type="inferred from homology"/>
<comment type="catalytic activity">
    <reaction evidence="1">
        <text>thiamine + H2O = 5-(2-hydroxyethyl)-4-methylthiazole + 4-amino-5-hydroxymethyl-2-methylpyrimidine + H(+)</text>
        <dbReference type="Rhea" id="RHEA:17509"/>
        <dbReference type="ChEBI" id="CHEBI:15377"/>
        <dbReference type="ChEBI" id="CHEBI:15378"/>
        <dbReference type="ChEBI" id="CHEBI:16892"/>
        <dbReference type="ChEBI" id="CHEBI:17957"/>
        <dbReference type="ChEBI" id="CHEBI:18385"/>
        <dbReference type="EC" id="3.5.99.2"/>
    </reaction>
</comment>
<dbReference type="SUPFAM" id="SSF48613">
    <property type="entry name" value="Heme oxygenase-like"/>
    <property type="match status" value="1"/>
</dbReference>
<dbReference type="InterPro" id="IPR050967">
    <property type="entry name" value="Thiamine_Salvage_TenA"/>
</dbReference>
<evidence type="ECO:0000259" key="2">
    <source>
        <dbReference type="Pfam" id="PF03070"/>
    </source>
</evidence>
<dbReference type="EC" id="3.5.99.2" evidence="1"/>
<organism evidence="3 4">
    <name type="scientific">Proteiniphilum saccharofermentans</name>
    <dbReference type="NCBI Taxonomy" id="1642647"/>
    <lineage>
        <taxon>Bacteria</taxon>
        <taxon>Pseudomonadati</taxon>
        <taxon>Bacteroidota</taxon>
        <taxon>Bacteroidia</taxon>
        <taxon>Bacteroidales</taxon>
        <taxon>Dysgonomonadaceae</taxon>
        <taxon>Proteiniphilum</taxon>
    </lineage>
</organism>
<dbReference type="STRING" id="1642647.PSM36_1775"/>
<dbReference type="Pfam" id="PF03070">
    <property type="entry name" value="TENA_THI-4"/>
    <property type="match status" value="1"/>
</dbReference>
<comment type="pathway">
    <text evidence="1">Cofactor biosynthesis; thiamine diphosphate biosynthesis.</text>
</comment>
<dbReference type="GO" id="GO:0009229">
    <property type="term" value="P:thiamine diphosphate biosynthetic process"/>
    <property type="evidence" value="ECO:0007669"/>
    <property type="project" value="UniProtKB-UniPathway"/>
</dbReference>
<dbReference type="EMBL" id="LT605205">
    <property type="protein sequence ID" value="SCD20592.1"/>
    <property type="molecule type" value="Genomic_DNA"/>
</dbReference>
<dbReference type="GO" id="GO:0005829">
    <property type="term" value="C:cytosol"/>
    <property type="evidence" value="ECO:0007669"/>
    <property type="project" value="TreeGrafter"/>
</dbReference>
<dbReference type="InterPro" id="IPR016084">
    <property type="entry name" value="Haem_Oase-like_multi-hlx"/>
</dbReference>
<dbReference type="NCBIfam" id="TIGR04306">
    <property type="entry name" value="salvage_TenA"/>
    <property type="match status" value="1"/>
</dbReference>
<evidence type="ECO:0000313" key="4">
    <source>
        <dbReference type="Proteomes" id="UP000187464"/>
    </source>
</evidence>
<evidence type="ECO:0000256" key="1">
    <source>
        <dbReference type="RuleBase" id="RU363093"/>
    </source>
</evidence>
<dbReference type="CDD" id="cd19365">
    <property type="entry name" value="TenA_C-like"/>
    <property type="match status" value="1"/>
</dbReference>
<sequence length="217" mass="24899">MKWSEEAWQSTKPVYEKILALPFIKRLINGTLPKETFLFYIRQDAIYLSDYGKVLTGIASKLNDPGHIEAFIHFAGGTLAVEKVLHQSFMQELKSNGAIEPSPSCLLYISFLQKQLANAPIEVALATVLPCFWVYKEVGDYILEHQTKDNNPYQKWIDTYGGEEFARSVISAIAICDEIAEQCTEDRKKAMTESFIISTKLEWLFWDSAYRQEQWPV</sequence>
<comment type="function">
    <text evidence="1">Catalyzes an amino-pyrimidine hydrolysis reaction at the C5' of the pyrimidine moiety of thiamine compounds, a reaction that is part of a thiamine salvage pathway.</text>
</comment>
<dbReference type="Gene3D" id="1.20.910.10">
    <property type="entry name" value="Heme oxygenase-like"/>
    <property type="match status" value="1"/>
</dbReference>
<dbReference type="PANTHER" id="PTHR43198:SF2">
    <property type="entry name" value="SI:CH1073-67J19.1-RELATED"/>
    <property type="match status" value="1"/>
</dbReference>
<dbReference type="PANTHER" id="PTHR43198">
    <property type="entry name" value="BIFUNCTIONAL TH2 PROTEIN"/>
    <property type="match status" value="1"/>
</dbReference>
<reference evidence="3 4" key="1">
    <citation type="submission" date="2016-08" db="EMBL/GenBank/DDBJ databases">
        <authorList>
            <person name="Seilhamer J.J."/>
        </authorList>
    </citation>
    <scope>NUCLEOTIDE SEQUENCE [LARGE SCALE GENOMIC DNA]</scope>
    <source>
        <strain evidence="3">M3/6</strain>
    </source>
</reference>
<comment type="catalytic activity">
    <reaction evidence="1">
        <text>4-amino-5-aminomethyl-2-methylpyrimidine + H2O = 4-amino-5-hydroxymethyl-2-methylpyrimidine + NH4(+)</text>
        <dbReference type="Rhea" id="RHEA:31799"/>
        <dbReference type="ChEBI" id="CHEBI:15377"/>
        <dbReference type="ChEBI" id="CHEBI:16892"/>
        <dbReference type="ChEBI" id="CHEBI:28938"/>
        <dbReference type="ChEBI" id="CHEBI:63416"/>
        <dbReference type="EC" id="3.5.99.2"/>
    </reaction>
</comment>
<accession>A0A1R3T3B8</accession>
<dbReference type="InterPro" id="IPR004305">
    <property type="entry name" value="Thiaminase-2/PQQC"/>
</dbReference>
<dbReference type="KEGG" id="psac:PSM36_1775"/>
<comment type="similarity">
    <text evidence="1">Belongs to the TenA family.</text>
</comment>
<dbReference type="InterPro" id="IPR027574">
    <property type="entry name" value="Thiaminase_II"/>
</dbReference>
<dbReference type="GO" id="GO:0050334">
    <property type="term" value="F:thiaminase activity"/>
    <property type="evidence" value="ECO:0007669"/>
    <property type="project" value="UniProtKB-EC"/>
</dbReference>
<feature type="domain" description="Thiaminase-2/PQQC" evidence="2">
    <location>
        <begin position="9"/>
        <end position="211"/>
    </location>
</feature>
<protein>
    <recommendedName>
        <fullName evidence="1">Aminopyrimidine aminohydrolase</fullName>
        <ecNumber evidence="1">3.5.99.2</ecNumber>
    </recommendedName>
</protein>
<dbReference type="Proteomes" id="UP000187464">
    <property type="component" value="Chromosome I"/>
</dbReference>
<gene>
    <name evidence="3" type="ORF">PSM36_1775</name>
</gene>
<evidence type="ECO:0000313" key="3">
    <source>
        <dbReference type="EMBL" id="SCD20592.1"/>
    </source>
</evidence>
<keyword evidence="1" id="KW-0784">Thiamine biosynthesis</keyword>
<dbReference type="UniPathway" id="UPA00060"/>
<dbReference type="GO" id="GO:0009228">
    <property type="term" value="P:thiamine biosynthetic process"/>
    <property type="evidence" value="ECO:0007669"/>
    <property type="project" value="UniProtKB-KW"/>
</dbReference>
<keyword evidence="4" id="KW-1185">Reference proteome</keyword>
<dbReference type="RefSeq" id="WP_076930586.1">
    <property type="nucleotide sequence ID" value="NZ_LT605205.1"/>
</dbReference>